<reference evidence="10" key="1">
    <citation type="submission" date="2019-04" db="EMBL/GenBank/DDBJ databases">
        <title>Friends and foes A comparative genomics studyof 23 Aspergillus species from section Flavi.</title>
        <authorList>
            <consortium name="DOE Joint Genome Institute"/>
            <person name="Kjaerbolling I."/>
            <person name="Vesth T."/>
            <person name="Frisvad J.C."/>
            <person name="Nybo J.L."/>
            <person name="Theobald S."/>
            <person name="Kildgaard S."/>
            <person name="Isbrandt T."/>
            <person name="Kuo A."/>
            <person name="Sato A."/>
            <person name="Lyhne E.K."/>
            <person name="Kogle M.E."/>
            <person name="Wiebenga A."/>
            <person name="Kun R.S."/>
            <person name="Lubbers R.J."/>
            <person name="Makela M.R."/>
            <person name="Barry K."/>
            <person name="Chovatia M."/>
            <person name="Clum A."/>
            <person name="Daum C."/>
            <person name="Haridas S."/>
            <person name="He G."/>
            <person name="LaButti K."/>
            <person name="Lipzen A."/>
            <person name="Mondo S."/>
            <person name="Riley R."/>
            <person name="Salamov A."/>
            <person name="Simmons B.A."/>
            <person name="Magnuson J.K."/>
            <person name="Henrissat B."/>
            <person name="Mortensen U.H."/>
            <person name="Larsen T.O."/>
            <person name="Devries R.P."/>
            <person name="Grigoriev I.V."/>
            <person name="Machida M."/>
            <person name="Baker S.E."/>
            <person name="Andersen M.R."/>
        </authorList>
    </citation>
    <scope>NUCLEOTIDE SEQUENCE [LARGE SCALE GENOMIC DNA]</scope>
    <source>
        <strain evidence="10">CBS 130015</strain>
    </source>
</reference>
<keyword evidence="5" id="KW-0406">Ion transport</keyword>
<dbReference type="InterPro" id="IPR051410">
    <property type="entry name" value="Ferric/Cupric_Reductase"/>
</dbReference>
<proteinExistence type="predicted"/>
<evidence type="ECO:0000256" key="4">
    <source>
        <dbReference type="ARBA" id="ARBA00022989"/>
    </source>
</evidence>
<dbReference type="GO" id="GO:0015677">
    <property type="term" value="P:copper ion import"/>
    <property type="evidence" value="ECO:0007669"/>
    <property type="project" value="TreeGrafter"/>
</dbReference>
<protein>
    <recommendedName>
        <fullName evidence="8">Ferric oxidoreductase domain-containing protein</fullName>
    </recommendedName>
</protein>
<dbReference type="GO" id="GO:0006879">
    <property type="term" value="P:intracellular iron ion homeostasis"/>
    <property type="evidence" value="ECO:0007669"/>
    <property type="project" value="TreeGrafter"/>
</dbReference>
<comment type="subcellular location">
    <subcellularLocation>
        <location evidence="1">Membrane</location>
        <topology evidence="1">Multi-pass membrane protein</topology>
    </subcellularLocation>
</comment>
<evidence type="ECO:0000256" key="7">
    <source>
        <dbReference type="SAM" id="Phobius"/>
    </source>
</evidence>
<evidence type="ECO:0000313" key="9">
    <source>
        <dbReference type="EMBL" id="KAE8311023.1"/>
    </source>
</evidence>
<dbReference type="AlphaFoldDB" id="A0A5N6VR62"/>
<sequence length="356" mass="39906">MNALIIYAIVAGGIFAVLFLARIASSLTTWAKSLDILNSSYDQFDFPLSTIKLSYLADVLGTTLKNFQRAYRVVGWTTVALQGASSLGILAALSLPWFRKCAYEIFLQLHQLLAGVYILFYRNVSCSEGQKTREGRDDPSDTAIKIHIILPRSIKVAAGHLMSWAQTHPFTVTSWSRGKQDTLDLLIQTRRGLSAKFLQHIRPVAEGSVPFLAHFTGFGIAAVIPHVKEMICGYNTCTSHIRRLHLVWQVESIGGIIASRCLLIDDVMDDGYILNIYIYVEKDQLIQRIADYRAIIASEVSGDLIEILPNICDERGETLVIVSAREGLRDLIREITRKHLHQRVRFAELEYQPSSG</sequence>
<keyword evidence="4 7" id="KW-1133">Transmembrane helix</keyword>
<evidence type="ECO:0000256" key="1">
    <source>
        <dbReference type="ARBA" id="ARBA00004141"/>
    </source>
</evidence>
<feature type="domain" description="Ferric oxidoreductase" evidence="8">
    <location>
        <begin position="77"/>
        <end position="120"/>
    </location>
</feature>
<dbReference type="EMBL" id="ML738347">
    <property type="protein sequence ID" value="KAE8311023.1"/>
    <property type="molecule type" value="Genomic_DNA"/>
</dbReference>
<feature type="transmembrane region" description="Helical" evidence="7">
    <location>
        <begin position="73"/>
        <end position="93"/>
    </location>
</feature>
<keyword evidence="10" id="KW-1185">Reference proteome</keyword>
<dbReference type="Proteomes" id="UP000325433">
    <property type="component" value="Unassembled WGS sequence"/>
</dbReference>
<dbReference type="GO" id="GO:0005886">
    <property type="term" value="C:plasma membrane"/>
    <property type="evidence" value="ECO:0007669"/>
    <property type="project" value="TreeGrafter"/>
</dbReference>
<evidence type="ECO:0000256" key="3">
    <source>
        <dbReference type="ARBA" id="ARBA00022692"/>
    </source>
</evidence>
<dbReference type="InterPro" id="IPR013130">
    <property type="entry name" value="Fe3_Rdtase_TM_dom"/>
</dbReference>
<keyword evidence="6 7" id="KW-0472">Membrane</keyword>
<evidence type="ECO:0000259" key="8">
    <source>
        <dbReference type="Pfam" id="PF01794"/>
    </source>
</evidence>
<evidence type="ECO:0000313" key="10">
    <source>
        <dbReference type="Proteomes" id="UP000325433"/>
    </source>
</evidence>
<dbReference type="Pfam" id="PF01794">
    <property type="entry name" value="Ferric_reduct"/>
    <property type="match status" value="1"/>
</dbReference>
<dbReference type="GO" id="GO:0000293">
    <property type="term" value="F:ferric-chelate reductase activity"/>
    <property type="evidence" value="ECO:0007669"/>
    <property type="project" value="TreeGrafter"/>
</dbReference>
<keyword evidence="2" id="KW-0813">Transport</keyword>
<evidence type="ECO:0000256" key="5">
    <source>
        <dbReference type="ARBA" id="ARBA00023065"/>
    </source>
</evidence>
<feature type="transmembrane region" description="Helical" evidence="7">
    <location>
        <begin position="6"/>
        <end position="24"/>
    </location>
</feature>
<evidence type="ECO:0000256" key="6">
    <source>
        <dbReference type="ARBA" id="ARBA00023136"/>
    </source>
</evidence>
<accession>A0A5N6VR62</accession>
<evidence type="ECO:0000256" key="2">
    <source>
        <dbReference type="ARBA" id="ARBA00022448"/>
    </source>
</evidence>
<dbReference type="GO" id="GO:0006826">
    <property type="term" value="P:iron ion transport"/>
    <property type="evidence" value="ECO:0007669"/>
    <property type="project" value="TreeGrafter"/>
</dbReference>
<dbReference type="PANTHER" id="PTHR32361:SF26">
    <property type="entry name" value="FAD-BINDING 8 DOMAIN-CONTAINING PROTEIN-RELATED"/>
    <property type="match status" value="1"/>
</dbReference>
<keyword evidence="3 7" id="KW-0812">Transmembrane</keyword>
<name>A0A5N6VR62_9EURO</name>
<gene>
    <name evidence="9" type="ORF">BDV41DRAFT_566149</name>
</gene>
<organism evidence="9 10">
    <name type="scientific">Aspergillus transmontanensis</name>
    <dbReference type="NCBI Taxonomy" id="1034304"/>
    <lineage>
        <taxon>Eukaryota</taxon>
        <taxon>Fungi</taxon>
        <taxon>Dikarya</taxon>
        <taxon>Ascomycota</taxon>
        <taxon>Pezizomycotina</taxon>
        <taxon>Eurotiomycetes</taxon>
        <taxon>Eurotiomycetidae</taxon>
        <taxon>Eurotiales</taxon>
        <taxon>Aspergillaceae</taxon>
        <taxon>Aspergillus</taxon>
        <taxon>Aspergillus subgen. Circumdati</taxon>
    </lineage>
</organism>
<dbReference type="CDD" id="cd06186">
    <property type="entry name" value="NOX_Duox_like_FAD_NADP"/>
    <property type="match status" value="1"/>
</dbReference>
<dbReference type="PANTHER" id="PTHR32361">
    <property type="entry name" value="FERRIC/CUPRIC REDUCTASE TRANSMEMBRANE COMPONENT"/>
    <property type="match status" value="1"/>
</dbReference>